<feature type="coiled-coil region" evidence="1">
    <location>
        <begin position="148"/>
        <end position="188"/>
    </location>
</feature>
<comment type="caution">
    <text evidence="2">The sequence shown here is derived from an EMBL/GenBank/DDBJ whole genome shotgun (WGS) entry which is preliminary data.</text>
</comment>
<sequence>MDFKNVNDLENFFIEQDIFAMEALKLEGDITEVLLIGENRFKKMLQFIKQNEIKTVLYQLFIVNEEDYFISNDMIEDLMDEDTIEFLKENGCMQDLWSVISQHNKQVKKHLGLLDSYIIQVINEGVLYRVGTTNFGIDTPEVVIEDFLSNYESDMEEYQNELRHQNFAERMNLRREQERKTKEALENLITENIDQLKSLPNKPSRVEYMTRIAEEKGISVFKKDITMSLDILLSKK</sequence>
<protein>
    <submittedName>
        <fullName evidence="2">Uncharacterized protein</fullName>
    </submittedName>
</protein>
<evidence type="ECO:0000256" key="1">
    <source>
        <dbReference type="SAM" id="Coils"/>
    </source>
</evidence>
<proteinExistence type="predicted"/>
<name>A0A2B0WLV7_BACAN</name>
<dbReference type="Proteomes" id="UP000222851">
    <property type="component" value="Unassembled WGS sequence"/>
</dbReference>
<evidence type="ECO:0000313" key="3">
    <source>
        <dbReference type="Proteomes" id="UP000222851"/>
    </source>
</evidence>
<dbReference type="EMBL" id="NUXH01000160">
    <property type="protein sequence ID" value="PFL52756.1"/>
    <property type="molecule type" value="Genomic_DNA"/>
</dbReference>
<reference evidence="2 3" key="1">
    <citation type="submission" date="2017-09" db="EMBL/GenBank/DDBJ databases">
        <title>Large-scale bioinformatics analysis of Bacillus genomes uncovers conserved roles of natural products in bacterial physiology.</title>
        <authorList>
            <consortium name="Agbiome Team Llc"/>
            <person name="Bleich R.M."/>
            <person name="Grubbs K.J."/>
            <person name="Santa Maria K.C."/>
            <person name="Allen S.E."/>
            <person name="Farag S."/>
            <person name="Shank E.A."/>
            <person name="Bowers A."/>
        </authorList>
    </citation>
    <scope>NUCLEOTIDE SEQUENCE [LARGE SCALE GENOMIC DNA]</scope>
    <source>
        <strain evidence="2 3">AFS081271</strain>
    </source>
</reference>
<dbReference type="RefSeq" id="WP_098557224.1">
    <property type="nucleotide sequence ID" value="NZ_NUXH01000160.1"/>
</dbReference>
<dbReference type="AlphaFoldDB" id="A0A2B0WLV7"/>
<keyword evidence="1" id="KW-0175">Coiled coil</keyword>
<evidence type="ECO:0000313" key="2">
    <source>
        <dbReference type="EMBL" id="PFL52756.1"/>
    </source>
</evidence>
<organism evidence="2 3">
    <name type="scientific">Bacillus anthracis</name>
    <name type="common">anthrax bacterium</name>
    <dbReference type="NCBI Taxonomy" id="1392"/>
    <lineage>
        <taxon>Bacteria</taxon>
        <taxon>Bacillati</taxon>
        <taxon>Bacillota</taxon>
        <taxon>Bacilli</taxon>
        <taxon>Bacillales</taxon>
        <taxon>Bacillaceae</taxon>
        <taxon>Bacillus</taxon>
        <taxon>Bacillus cereus group</taxon>
    </lineage>
</organism>
<gene>
    <name evidence="2" type="ORF">COJ30_28500</name>
</gene>
<accession>A0A2B0WLV7</accession>